<gene>
    <name evidence="2" type="ORF">C6P45_001848</name>
</gene>
<proteinExistence type="predicted"/>
<dbReference type="AlphaFoldDB" id="A0A9P6W0Z2"/>
<organism evidence="2 3">
    <name type="scientific">Maudiozyma exigua</name>
    <name type="common">Yeast</name>
    <name type="synonym">Kazachstania exigua</name>
    <dbReference type="NCBI Taxonomy" id="34358"/>
    <lineage>
        <taxon>Eukaryota</taxon>
        <taxon>Fungi</taxon>
        <taxon>Dikarya</taxon>
        <taxon>Ascomycota</taxon>
        <taxon>Saccharomycotina</taxon>
        <taxon>Saccharomycetes</taxon>
        <taxon>Saccharomycetales</taxon>
        <taxon>Saccharomycetaceae</taxon>
        <taxon>Maudiozyma</taxon>
    </lineage>
</organism>
<reference evidence="2 3" key="1">
    <citation type="submission" date="2020-11" db="EMBL/GenBank/DDBJ databases">
        <title>Kefir isolates.</title>
        <authorList>
            <person name="Marcisauskas S."/>
            <person name="Kim Y."/>
            <person name="Blasche S."/>
        </authorList>
    </citation>
    <scope>NUCLEOTIDE SEQUENCE [LARGE SCALE GENOMIC DNA]</scope>
    <source>
        <strain evidence="2 3">OG2</strain>
    </source>
</reference>
<keyword evidence="3" id="KW-1185">Reference proteome</keyword>
<feature type="compositionally biased region" description="Acidic residues" evidence="1">
    <location>
        <begin position="59"/>
        <end position="75"/>
    </location>
</feature>
<accession>A0A9P6W0Z2</accession>
<dbReference type="Proteomes" id="UP000750334">
    <property type="component" value="Unassembled WGS sequence"/>
</dbReference>
<protein>
    <submittedName>
        <fullName evidence="2">Uncharacterized protein</fullName>
    </submittedName>
</protein>
<dbReference type="OrthoDB" id="6155966at2759"/>
<comment type="caution">
    <text evidence="2">The sequence shown here is derived from an EMBL/GenBank/DDBJ whole genome shotgun (WGS) entry which is preliminary data.</text>
</comment>
<name>A0A9P6W0Z2_MAUEX</name>
<evidence type="ECO:0000313" key="3">
    <source>
        <dbReference type="Proteomes" id="UP000750334"/>
    </source>
</evidence>
<evidence type="ECO:0000313" key="2">
    <source>
        <dbReference type="EMBL" id="KAG0659435.1"/>
    </source>
</evidence>
<evidence type="ECO:0000256" key="1">
    <source>
        <dbReference type="SAM" id="MobiDB-lite"/>
    </source>
</evidence>
<sequence>MPQQQVPLQGQAITRPMPGTQLPYNLVVNAMPVAGSTMNMVENRYSTLQRSTGHSGGSDDSESDSESERDYEEEEFKETLGFVNVIRDYLMCTLLEEEYDESVDDKIEDLINDKFWKESKGLISKYPTIRV</sequence>
<dbReference type="EMBL" id="PUHR01000192">
    <property type="protein sequence ID" value="KAG0659435.1"/>
    <property type="molecule type" value="Genomic_DNA"/>
</dbReference>
<feature type="region of interest" description="Disordered" evidence="1">
    <location>
        <begin position="42"/>
        <end position="75"/>
    </location>
</feature>